<feature type="transmembrane region" description="Helical" evidence="2">
    <location>
        <begin position="123"/>
        <end position="144"/>
    </location>
</feature>
<evidence type="ECO:0000256" key="2">
    <source>
        <dbReference type="SAM" id="Phobius"/>
    </source>
</evidence>
<feature type="transmembrane region" description="Helical" evidence="2">
    <location>
        <begin position="270"/>
        <end position="295"/>
    </location>
</feature>
<reference evidence="3 4" key="1">
    <citation type="submission" date="2019-02" db="EMBL/GenBank/DDBJ databases">
        <title>Deep-cultivation of Planctomycetes and their phenomic and genomic characterization uncovers novel biology.</title>
        <authorList>
            <person name="Wiegand S."/>
            <person name="Jogler M."/>
            <person name="Boedeker C."/>
            <person name="Pinto D."/>
            <person name="Vollmers J."/>
            <person name="Rivas-Marin E."/>
            <person name="Kohn T."/>
            <person name="Peeters S.H."/>
            <person name="Heuer A."/>
            <person name="Rast P."/>
            <person name="Oberbeckmann S."/>
            <person name="Bunk B."/>
            <person name="Jeske O."/>
            <person name="Meyerdierks A."/>
            <person name="Storesund J.E."/>
            <person name="Kallscheuer N."/>
            <person name="Luecker S."/>
            <person name="Lage O.M."/>
            <person name="Pohl T."/>
            <person name="Merkel B.J."/>
            <person name="Hornburger P."/>
            <person name="Mueller R.-W."/>
            <person name="Bruemmer F."/>
            <person name="Labrenz M."/>
            <person name="Spormann A.M."/>
            <person name="Op den Camp H."/>
            <person name="Overmann J."/>
            <person name="Amann R."/>
            <person name="Jetten M.S.M."/>
            <person name="Mascher T."/>
            <person name="Medema M.H."/>
            <person name="Devos D.P."/>
            <person name="Kaster A.-K."/>
            <person name="Ovreas L."/>
            <person name="Rohde M."/>
            <person name="Galperin M.Y."/>
            <person name="Jogler C."/>
        </authorList>
    </citation>
    <scope>NUCLEOTIDE SEQUENCE [LARGE SCALE GENOMIC DNA]</scope>
    <source>
        <strain evidence="3 4">Mal52</strain>
    </source>
</reference>
<evidence type="ECO:0000313" key="3">
    <source>
        <dbReference type="EMBL" id="QDU46626.1"/>
    </source>
</evidence>
<feature type="transmembrane region" description="Helical" evidence="2">
    <location>
        <begin position="150"/>
        <end position="170"/>
    </location>
</feature>
<keyword evidence="2" id="KW-1133">Transmembrane helix</keyword>
<dbReference type="Proteomes" id="UP000319383">
    <property type="component" value="Chromosome"/>
</dbReference>
<feature type="transmembrane region" description="Helical" evidence="2">
    <location>
        <begin position="229"/>
        <end position="258"/>
    </location>
</feature>
<proteinExistence type="predicted"/>
<dbReference type="EMBL" id="CP036276">
    <property type="protein sequence ID" value="QDU46626.1"/>
    <property type="molecule type" value="Genomic_DNA"/>
</dbReference>
<evidence type="ECO:0000313" key="4">
    <source>
        <dbReference type="Proteomes" id="UP000319383"/>
    </source>
</evidence>
<organism evidence="3 4">
    <name type="scientific">Symmachiella dynata</name>
    <dbReference type="NCBI Taxonomy" id="2527995"/>
    <lineage>
        <taxon>Bacteria</taxon>
        <taxon>Pseudomonadati</taxon>
        <taxon>Planctomycetota</taxon>
        <taxon>Planctomycetia</taxon>
        <taxon>Planctomycetales</taxon>
        <taxon>Planctomycetaceae</taxon>
        <taxon>Symmachiella</taxon>
    </lineage>
</organism>
<keyword evidence="4" id="KW-1185">Reference proteome</keyword>
<name>A0A517ZW13_9PLAN</name>
<feature type="transmembrane region" description="Helical" evidence="2">
    <location>
        <begin position="190"/>
        <end position="209"/>
    </location>
</feature>
<accession>A0A517ZW13</accession>
<gene>
    <name evidence="3" type="ORF">Mal52_51480</name>
</gene>
<feature type="transmembrane region" description="Helical" evidence="2">
    <location>
        <begin position="301"/>
        <end position="325"/>
    </location>
</feature>
<dbReference type="AlphaFoldDB" id="A0A517ZW13"/>
<feature type="region of interest" description="Disordered" evidence="1">
    <location>
        <begin position="37"/>
        <end position="100"/>
    </location>
</feature>
<protein>
    <submittedName>
        <fullName evidence="3">Uncharacterized protein</fullName>
    </submittedName>
</protein>
<keyword evidence="2" id="KW-0812">Transmembrane</keyword>
<evidence type="ECO:0000256" key="1">
    <source>
        <dbReference type="SAM" id="MobiDB-lite"/>
    </source>
</evidence>
<sequence length="341" mass="37987">MPIEFRCDCGSRLRVPDQRAGQVVRCPACEEQTLVPKLGEDPDAYSVDGKSPRSDDLVSVRMDTSQRSSRKRTKSTYRAARSSEPPTSKAAPSAWRSASREKRRSQRPWLASFQFPFQDENKFTLLGWGIGFAFVAIMMSIPIPSLVANIARLFVLLIAAGYFFHFLSEVVRVAAGGDVELPETSSGEDVLQDAVTWCGAIVLGLSPWWGFHLLRWWFAWETPAEVGEILLLIGAFYSPMALLAATLFNSILAANPLYVLGAIFKLPRQYLTCCLLSASVLVVYFLLGAVIMSMLGPDSLLMMLFVHTISALLLLYVSIVVMHQLGTVYYKNRAKIGWFRD</sequence>
<dbReference type="RefSeq" id="WP_231962434.1">
    <property type="nucleotide sequence ID" value="NZ_CP036276.1"/>
</dbReference>
<keyword evidence="2" id="KW-0472">Membrane</keyword>
<dbReference type="KEGG" id="sdyn:Mal52_51480"/>